<dbReference type="Proteomes" id="UP000036902">
    <property type="component" value="Chromosome"/>
</dbReference>
<protein>
    <recommendedName>
        <fullName evidence="2">Nuclease associated modular domain-containing protein</fullName>
    </recommendedName>
</protein>
<dbReference type="InterPro" id="IPR003611">
    <property type="entry name" value="NUMOD3"/>
</dbReference>
<evidence type="ECO:0000313" key="3">
    <source>
        <dbReference type="EMBL" id="AMO36441.1"/>
    </source>
</evidence>
<feature type="domain" description="Nuclease associated modular" evidence="2">
    <location>
        <begin position="174"/>
        <end position="190"/>
    </location>
</feature>
<dbReference type="SMART" id="SM00496">
    <property type="entry name" value="IENR2"/>
    <property type="match status" value="3"/>
</dbReference>
<dbReference type="EMBL" id="CP014646">
    <property type="protein sequence ID" value="AMO36441.1"/>
    <property type="molecule type" value="Genomic_DNA"/>
</dbReference>
<feature type="domain" description="Nuclease associated modular" evidence="2">
    <location>
        <begin position="140"/>
        <end position="156"/>
    </location>
</feature>
<dbReference type="RefSeq" id="WP_048703866.1">
    <property type="nucleotide sequence ID" value="NZ_CP014646.1"/>
</dbReference>
<dbReference type="KEGG" id="thu:AC731_005525"/>
<evidence type="ECO:0000259" key="2">
    <source>
        <dbReference type="SMART" id="SM00496"/>
    </source>
</evidence>
<dbReference type="STRING" id="1134435.AC731_005525"/>
<proteinExistence type="predicted"/>
<feature type="region of interest" description="Disordered" evidence="1">
    <location>
        <begin position="95"/>
        <end position="183"/>
    </location>
</feature>
<evidence type="ECO:0000256" key="1">
    <source>
        <dbReference type="SAM" id="MobiDB-lite"/>
    </source>
</evidence>
<reference evidence="4" key="1">
    <citation type="submission" date="2016-03" db="EMBL/GenBank/DDBJ databases">
        <authorList>
            <person name="Ma C."/>
            <person name="Zhou S."/>
            <person name="Yang G."/>
        </authorList>
    </citation>
    <scope>NUCLEOTIDE SEQUENCE [LARGE SCALE GENOMIC DNA]</scope>
    <source>
        <strain evidence="4">SgZ-1</strain>
    </source>
</reference>
<organism evidence="3 4">
    <name type="scientific">Thauera humireducens</name>
    <dbReference type="NCBI Taxonomy" id="1134435"/>
    <lineage>
        <taxon>Bacteria</taxon>
        <taxon>Pseudomonadati</taxon>
        <taxon>Pseudomonadota</taxon>
        <taxon>Betaproteobacteria</taxon>
        <taxon>Rhodocyclales</taxon>
        <taxon>Zoogloeaceae</taxon>
        <taxon>Thauera</taxon>
    </lineage>
</organism>
<dbReference type="AlphaFoldDB" id="A0A127K3A0"/>
<keyword evidence="4" id="KW-1185">Reference proteome</keyword>
<evidence type="ECO:0000313" key="4">
    <source>
        <dbReference type="Proteomes" id="UP000036902"/>
    </source>
</evidence>
<name>A0A127K3A0_9RHOO</name>
<sequence>MSKTGRPPKPPLYVLPHGIEVIGEYPPRGANRYWRVRIRPHPFFDGVKVVHGGCYVRRNRVILASKLGRALTQEEHAHHDDEDRGNDAAGNIERLTPAEHNRHHKTGAKHTAEAKQRISAGLKRAISEGVRPPPPPPNWTGRKHTEEAKARMSSTRRALISSGALPKSVPPSGKGRPMSDSAKERIRAAKLAYWARKKEQHL</sequence>
<dbReference type="Pfam" id="PF07460">
    <property type="entry name" value="NUMOD3"/>
    <property type="match status" value="1"/>
</dbReference>
<feature type="domain" description="Nuclease associated modular" evidence="2">
    <location>
        <begin position="106"/>
        <end position="122"/>
    </location>
</feature>
<accession>A0A127K3A0</accession>
<gene>
    <name evidence="3" type="ORF">AC731_005525</name>
</gene>
<dbReference type="GO" id="GO:0003677">
    <property type="term" value="F:DNA binding"/>
    <property type="evidence" value="ECO:0007669"/>
    <property type="project" value="InterPro"/>
</dbReference>